<dbReference type="CDD" id="cd03505">
    <property type="entry name" value="Delta9-FADS-like"/>
    <property type="match status" value="1"/>
</dbReference>
<comment type="pathway">
    <text evidence="2">Lipid metabolism.</text>
</comment>
<protein>
    <submittedName>
        <fullName evidence="16">FATTY ACID DESATURASE B, fatty acid desaturase 5</fullName>
    </submittedName>
</protein>
<evidence type="ECO:0000256" key="8">
    <source>
        <dbReference type="ARBA" id="ARBA00023002"/>
    </source>
</evidence>
<dbReference type="PRINTS" id="PR00075">
    <property type="entry name" value="FACDDSATRASE"/>
</dbReference>
<evidence type="ECO:0000259" key="15">
    <source>
        <dbReference type="Pfam" id="PF00487"/>
    </source>
</evidence>
<keyword evidence="8 13" id="KW-0560">Oxidoreductase</keyword>
<evidence type="ECO:0000256" key="5">
    <source>
        <dbReference type="ARBA" id="ARBA00022692"/>
    </source>
</evidence>
<evidence type="ECO:0000256" key="4">
    <source>
        <dbReference type="ARBA" id="ARBA00022516"/>
    </source>
</evidence>
<dbReference type="EMBL" id="BSYR01000019">
    <property type="protein sequence ID" value="GMI82031.1"/>
    <property type="molecule type" value="Genomic_DNA"/>
</dbReference>
<keyword evidence="6" id="KW-0276">Fatty acid metabolism</keyword>
<reference evidence="16" key="1">
    <citation type="submission" date="2023-05" db="EMBL/GenBank/DDBJ databases">
        <title>Genome and transcriptome analyses reveal genes involved in the formation of fine ridges on petal epidermal cells in Hibiscus trionum.</title>
        <authorList>
            <person name="Koshimizu S."/>
            <person name="Masuda S."/>
            <person name="Ishii T."/>
            <person name="Shirasu K."/>
            <person name="Hoshino A."/>
            <person name="Arita M."/>
        </authorList>
    </citation>
    <scope>NUCLEOTIDE SEQUENCE</scope>
    <source>
        <strain evidence="16">Hamamatsu line</strain>
    </source>
</reference>
<dbReference type="Proteomes" id="UP001165190">
    <property type="component" value="Unassembled WGS sequence"/>
</dbReference>
<evidence type="ECO:0000256" key="1">
    <source>
        <dbReference type="ARBA" id="ARBA00004141"/>
    </source>
</evidence>
<evidence type="ECO:0000256" key="10">
    <source>
        <dbReference type="ARBA" id="ARBA00023098"/>
    </source>
</evidence>
<feature type="transmembrane region" description="Helical" evidence="14">
    <location>
        <begin position="137"/>
        <end position="155"/>
    </location>
</feature>
<dbReference type="GO" id="GO:0042761">
    <property type="term" value="P:very long-chain fatty acid biosynthetic process"/>
    <property type="evidence" value="ECO:0007669"/>
    <property type="project" value="TreeGrafter"/>
</dbReference>
<dbReference type="GO" id="GO:0016717">
    <property type="term" value="F:oxidoreductase activity, acting on paired donors, with oxidation of a pair of donors resulting in the reduction of molecular oxygen to two molecules of water"/>
    <property type="evidence" value="ECO:0007669"/>
    <property type="project" value="InterPro"/>
</dbReference>
<keyword evidence="17" id="KW-1185">Reference proteome</keyword>
<evidence type="ECO:0000256" key="12">
    <source>
        <dbReference type="ARBA" id="ARBA00023160"/>
    </source>
</evidence>
<name>A0A9W7HRW7_HIBTR</name>
<dbReference type="OrthoDB" id="10260134at2759"/>
<comment type="subcellular location">
    <subcellularLocation>
        <location evidence="1">Membrane</location>
        <topology evidence="1">Multi-pass membrane protein</topology>
    </subcellularLocation>
</comment>
<keyword evidence="10" id="KW-0443">Lipid metabolism</keyword>
<feature type="transmembrane region" description="Helical" evidence="14">
    <location>
        <begin position="255"/>
        <end position="275"/>
    </location>
</feature>
<comment type="caution">
    <text evidence="16">The sequence shown here is derived from an EMBL/GenBank/DDBJ whole genome shotgun (WGS) entry which is preliminary data.</text>
</comment>
<evidence type="ECO:0000256" key="9">
    <source>
        <dbReference type="ARBA" id="ARBA00023004"/>
    </source>
</evidence>
<comment type="similarity">
    <text evidence="3 13">Belongs to the fatty acid desaturase type 1 family.</text>
</comment>
<evidence type="ECO:0000313" key="17">
    <source>
        <dbReference type="Proteomes" id="UP001165190"/>
    </source>
</evidence>
<proteinExistence type="inferred from homology"/>
<accession>A0A9W7HRW7</accession>
<evidence type="ECO:0000256" key="13">
    <source>
        <dbReference type="RuleBase" id="RU000581"/>
    </source>
</evidence>
<dbReference type="InterPro" id="IPR015876">
    <property type="entry name" value="Acyl-CoA_DS"/>
</dbReference>
<keyword evidence="5 13" id="KW-0812">Transmembrane</keyword>
<comment type="domain">
    <text evidence="13">The histidine box domains are involved in binding the catalytic metal ions.</text>
</comment>
<dbReference type="AlphaFoldDB" id="A0A9W7HRW7"/>
<evidence type="ECO:0000256" key="11">
    <source>
        <dbReference type="ARBA" id="ARBA00023136"/>
    </source>
</evidence>
<keyword evidence="9" id="KW-0408">Iron</keyword>
<keyword evidence="12 13" id="KW-0275">Fatty acid biosynthesis</keyword>
<evidence type="ECO:0000256" key="3">
    <source>
        <dbReference type="ARBA" id="ARBA00009295"/>
    </source>
</evidence>
<evidence type="ECO:0000256" key="2">
    <source>
        <dbReference type="ARBA" id="ARBA00005189"/>
    </source>
</evidence>
<organism evidence="16 17">
    <name type="scientific">Hibiscus trionum</name>
    <name type="common">Flower of an hour</name>
    <dbReference type="NCBI Taxonomy" id="183268"/>
    <lineage>
        <taxon>Eukaryota</taxon>
        <taxon>Viridiplantae</taxon>
        <taxon>Streptophyta</taxon>
        <taxon>Embryophyta</taxon>
        <taxon>Tracheophyta</taxon>
        <taxon>Spermatophyta</taxon>
        <taxon>Magnoliopsida</taxon>
        <taxon>eudicotyledons</taxon>
        <taxon>Gunneridae</taxon>
        <taxon>Pentapetalae</taxon>
        <taxon>rosids</taxon>
        <taxon>malvids</taxon>
        <taxon>Malvales</taxon>
        <taxon>Malvaceae</taxon>
        <taxon>Malvoideae</taxon>
        <taxon>Hibiscus</taxon>
    </lineage>
</organism>
<evidence type="ECO:0000256" key="7">
    <source>
        <dbReference type="ARBA" id="ARBA00022989"/>
    </source>
</evidence>
<feature type="domain" description="Fatty acid desaturase" evidence="15">
    <location>
        <begin position="133"/>
        <end position="351"/>
    </location>
</feature>
<dbReference type="PANTHER" id="PTHR11351">
    <property type="entry name" value="ACYL-COA DESATURASE"/>
    <property type="match status" value="1"/>
</dbReference>
<dbReference type="GO" id="GO:0005789">
    <property type="term" value="C:endoplasmic reticulum membrane"/>
    <property type="evidence" value="ECO:0007669"/>
    <property type="project" value="TreeGrafter"/>
</dbReference>
<sequence>MALIVSLLSKACSLPFSPLQRVTTTTRTRARPFSCKVLNSGFNQAQRKQSPLHLSFVTQLRREVSALANGVSVVEKEADQEGKSQHRIWFSDVVVQNRREAFWKRNWNVSDIAAFGVVSSMHLLALCAPFNFTWPAFWVAAGLTLISGLGITLGYHRNLCHKSFKLPKWLEYLFAYCGLHAFQGDPIAWVSTHRCHHQFSDTERDPHSPINGFWFSHINWMFDTKTIIEKRGEVSNVEDLEKQAFYRFLRATYRLHPIALGVVLYALGGLPFLVWGMGARVAVTYHATFLVNSASHIWGKQAWNTRDLSKNNWWVSLFSLGEGWHNNHHAFEYSARHGLEWWQLDLTWYVIRFLQVIGLATEVKLPSQAHMQRMAFNN</sequence>
<dbReference type="PANTHER" id="PTHR11351:SF31">
    <property type="entry name" value="DESATURASE 1, ISOFORM A-RELATED"/>
    <property type="match status" value="1"/>
</dbReference>
<keyword evidence="7 14" id="KW-1133">Transmembrane helix</keyword>
<dbReference type="Pfam" id="PF00487">
    <property type="entry name" value="FA_desaturase"/>
    <property type="match status" value="1"/>
</dbReference>
<comment type="cofactor">
    <cofactor evidence="13">
        <name>Fe(2+)</name>
        <dbReference type="ChEBI" id="CHEBI:29033"/>
    </cofactor>
</comment>
<gene>
    <name evidence="16" type="ORF">HRI_001872500</name>
</gene>
<evidence type="ECO:0000313" key="16">
    <source>
        <dbReference type="EMBL" id="GMI82031.1"/>
    </source>
</evidence>
<dbReference type="InterPro" id="IPR005804">
    <property type="entry name" value="FA_desaturase_dom"/>
</dbReference>
<evidence type="ECO:0000256" key="14">
    <source>
        <dbReference type="SAM" id="Phobius"/>
    </source>
</evidence>
<keyword evidence="4 13" id="KW-0444">Lipid biosynthesis</keyword>
<keyword evidence="11 14" id="KW-0472">Membrane</keyword>
<evidence type="ECO:0000256" key="6">
    <source>
        <dbReference type="ARBA" id="ARBA00022832"/>
    </source>
</evidence>